<evidence type="ECO:0000313" key="3">
    <source>
        <dbReference type="Proteomes" id="UP000000925"/>
    </source>
</evidence>
<dbReference type="STRING" id="583355.Caka_1939"/>
<evidence type="ECO:0000313" key="2">
    <source>
        <dbReference type="EMBL" id="ADE54957.1"/>
    </source>
</evidence>
<organism evidence="2 3">
    <name type="scientific">Coraliomargarita akajimensis (strain DSM 45221 / IAM 15411 / JCM 23193 / KCTC 12865 / 04OKA010-24)</name>
    <dbReference type="NCBI Taxonomy" id="583355"/>
    <lineage>
        <taxon>Bacteria</taxon>
        <taxon>Pseudomonadati</taxon>
        <taxon>Verrucomicrobiota</taxon>
        <taxon>Opitutia</taxon>
        <taxon>Puniceicoccales</taxon>
        <taxon>Coraliomargaritaceae</taxon>
        <taxon>Coraliomargarita</taxon>
    </lineage>
</organism>
<dbReference type="AlphaFoldDB" id="D5EKQ0"/>
<dbReference type="OrthoDB" id="191532at2"/>
<protein>
    <submittedName>
        <fullName evidence="2">Uncharacterized protein</fullName>
    </submittedName>
</protein>
<dbReference type="Proteomes" id="UP000000925">
    <property type="component" value="Chromosome"/>
</dbReference>
<accession>D5EKQ0</accession>
<evidence type="ECO:0000256" key="1">
    <source>
        <dbReference type="SAM" id="MobiDB-lite"/>
    </source>
</evidence>
<dbReference type="EMBL" id="CP001998">
    <property type="protein sequence ID" value="ADE54957.1"/>
    <property type="molecule type" value="Genomic_DNA"/>
</dbReference>
<name>D5EKQ0_CORAD</name>
<dbReference type="RefSeq" id="WP_013043679.1">
    <property type="nucleotide sequence ID" value="NC_014008.1"/>
</dbReference>
<gene>
    <name evidence="2" type="ordered locus">Caka_1939</name>
</gene>
<sequence length="292" mass="31823">MEKIYDKILFILAVLLLLGGAAVYFTGGGTSGQASVSLTGGDYEPIPAPVRTRTEVTWSEPREQPSGFIYDVFTPYEIYLTPDGEFTQVNPNVVILPEDQWEIDLLAIERPLYRVQLEGYIEEVPGDMSKALILFLDAETGNSVRGRIGQSKDAAAFEVVDFSIERKMENGGIIKTAIAVIKDLRDGKEYTLTDAEPLYSDSVKVILASNKQPELNLEFSAAGASFSTESGNYVLEEINLEESTVSVKKLGDDVNEPIVKSLSVAPQFAPTTNNETESTQSGGSSNALDTLF</sequence>
<dbReference type="eggNOG" id="ENOG502ZRAB">
    <property type="taxonomic scope" value="Bacteria"/>
</dbReference>
<reference evidence="2 3" key="1">
    <citation type="journal article" date="2010" name="Stand. Genomic Sci.">
        <title>Complete genome sequence of Coraliomargarita akajimensis type strain (04OKA010-24).</title>
        <authorList>
            <person name="Mavromatis K."/>
            <person name="Abt B."/>
            <person name="Brambilla E."/>
            <person name="Lapidus A."/>
            <person name="Copeland A."/>
            <person name="Deshpande S."/>
            <person name="Nolan M."/>
            <person name="Lucas S."/>
            <person name="Tice H."/>
            <person name="Cheng J.F."/>
            <person name="Han C."/>
            <person name="Detter J.C."/>
            <person name="Woyke T."/>
            <person name="Goodwin L."/>
            <person name="Pitluck S."/>
            <person name="Held B."/>
            <person name="Brettin T."/>
            <person name="Tapia R."/>
            <person name="Ivanova N."/>
            <person name="Mikhailova N."/>
            <person name="Pati A."/>
            <person name="Liolios K."/>
            <person name="Chen A."/>
            <person name="Palaniappan K."/>
            <person name="Land M."/>
            <person name="Hauser L."/>
            <person name="Chang Y.J."/>
            <person name="Jeffries C.D."/>
            <person name="Rohde M."/>
            <person name="Goker M."/>
            <person name="Bristow J."/>
            <person name="Eisen J.A."/>
            <person name="Markowitz V."/>
            <person name="Hugenholtz P."/>
            <person name="Klenk H.P."/>
            <person name="Kyrpides N.C."/>
        </authorList>
    </citation>
    <scope>NUCLEOTIDE SEQUENCE [LARGE SCALE GENOMIC DNA]</scope>
    <source>
        <strain evidence="3">DSM 45221 / IAM 15411 / JCM 23193 / KCTC 12865</strain>
    </source>
</reference>
<keyword evidence="3" id="KW-1185">Reference proteome</keyword>
<dbReference type="HOGENOM" id="CLU_877003_0_0_0"/>
<dbReference type="KEGG" id="caa:Caka_1939"/>
<feature type="region of interest" description="Disordered" evidence="1">
    <location>
        <begin position="269"/>
        <end position="292"/>
    </location>
</feature>
<proteinExistence type="predicted"/>